<evidence type="ECO:0000313" key="3">
    <source>
        <dbReference type="Proteomes" id="UP001285521"/>
    </source>
</evidence>
<dbReference type="Pfam" id="PF03068">
    <property type="entry name" value="PAD"/>
    <property type="match status" value="1"/>
</dbReference>
<accession>A0ABU4STE2</accession>
<dbReference type="SUPFAM" id="SSF55909">
    <property type="entry name" value="Pentein"/>
    <property type="match status" value="1"/>
</dbReference>
<organism evidence="2 3">
    <name type="scientific">Lentzea miocenica</name>
    <dbReference type="NCBI Taxonomy" id="3095431"/>
    <lineage>
        <taxon>Bacteria</taxon>
        <taxon>Bacillati</taxon>
        <taxon>Actinomycetota</taxon>
        <taxon>Actinomycetes</taxon>
        <taxon>Pseudonocardiales</taxon>
        <taxon>Pseudonocardiaceae</taxon>
        <taxon>Lentzea</taxon>
    </lineage>
</organism>
<dbReference type="EMBL" id="JAXAVW010000002">
    <property type="protein sequence ID" value="MDX8029164.1"/>
    <property type="molecule type" value="Genomic_DNA"/>
</dbReference>
<protein>
    <submittedName>
        <fullName evidence="2">Protein-arginine deiminase family protein</fullName>
    </submittedName>
</protein>
<evidence type="ECO:0000313" key="2">
    <source>
        <dbReference type="EMBL" id="MDX8029164.1"/>
    </source>
</evidence>
<gene>
    <name evidence="2" type="ORF">SK803_03030</name>
</gene>
<dbReference type="InterPro" id="IPR013530">
    <property type="entry name" value="PAD_C"/>
</dbReference>
<dbReference type="Gene3D" id="3.75.10.10">
    <property type="entry name" value="L-arginine/glycine Amidinotransferase, Chain A"/>
    <property type="match status" value="1"/>
</dbReference>
<reference evidence="2 3" key="1">
    <citation type="submission" date="2023-11" db="EMBL/GenBank/DDBJ databases">
        <title>Lentzea sokolovensis, sp. nov., Lentzea kristufkii, sp. nov., and Lentzea miocenensis, sp. nov., rare actinobacteria from Sokolov Coal Basin, Miocene lacustrine sediment, Czech Republic.</title>
        <authorList>
            <person name="Lara A."/>
            <person name="Kotroba L."/>
            <person name="Nouioui I."/>
            <person name="Neumann-Schaal M."/>
            <person name="Mast Y."/>
            <person name="Chronakova A."/>
        </authorList>
    </citation>
    <scope>NUCLEOTIDE SEQUENCE [LARGE SCALE GENOMIC DNA]</scope>
    <source>
        <strain evidence="2 3">BCCO 10_0856</strain>
    </source>
</reference>
<proteinExistence type="predicted"/>
<feature type="domain" description="Protein-arginine deiminase C-terminal" evidence="1">
    <location>
        <begin position="10"/>
        <end position="67"/>
    </location>
</feature>
<name>A0ABU4STE2_9PSEU</name>
<dbReference type="Proteomes" id="UP001285521">
    <property type="component" value="Unassembled WGS sequence"/>
</dbReference>
<sequence length="86" mass="9423">MAGCSAHRTRTALGWTLMVADPRLALDVMRKATKDGHGGAVLLEGTNEKGKPTIDQALADAKLLRTAASSLRRLRIRLWLWADRVT</sequence>
<evidence type="ECO:0000259" key="1">
    <source>
        <dbReference type="Pfam" id="PF03068"/>
    </source>
</evidence>
<comment type="caution">
    <text evidence="2">The sequence shown here is derived from an EMBL/GenBank/DDBJ whole genome shotgun (WGS) entry which is preliminary data.</text>
</comment>
<dbReference type="RefSeq" id="WP_319964168.1">
    <property type="nucleotide sequence ID" value="NZ_JAXAVW010000002.1"/>
</dbReference>
<keyword evidence="3" id="KW-1185">Reference proteome</keyword>